<sequence length="519" mass="59347">MSESSLQKDLKFLWDAEFLGVSDVTEEEDSLNRELNDFFENTIRRKEYGRYVLSLPFKDNIASLGDNEQLLRSRLYLFIRKLKKRPLQLAAVDAEIQTYLDRGYAEEATPRREGQQAHYLPLQAVFKFKNDNSEIIKTRVVKDAGARMRDEPSLNDCLHQGENLLPNVIKILCSFRSGRYAITADIEKAFLQFEIAGSNRPFPRFLWPLGIQRYPAAPVREFWTRVLDFGLICSPWLHIKGVRYHLGKCKRQFPEHAAFIEEVSEDLYIDDVSFQADSLPDAERKIGLLFKIFGLAKFPLRKWATSDAKIAEMVRNMSPLESTEITNDKSDAKFLGVKWVQGKDEIGVSVVKALTALGGEIPTRRSLLKGLATVFDPLGLLAPVTVRAKAMFQRLWRLKVDWDDTLPREINLEYEKFVELLRNNSLTSVPRGITGQFAADRYELHASSDASMEAYGCVIYLRTIHQRTAETRFLMAKARVAPNKCKWSIHRFGYTPDGKNGRSGFEVHQAQGGQKILLV</sequence>
<dbReference type="PANTHER" id="PTHR47331:SF5">
    <property type="entry name" value="RIBONUCLEASE H"/>
    <property type="match status" value="1"/>
</dbReference>
<evidence type="ECO:0000313" key="1">
    <source>
        <dbReference type="Proteomes" id="UP000694867"/>
    </source>
</evidence>
<reference evidence="2" key="1">
    <citation type="submission" date="2025-08" db="UniProtKB">
        <authorList>
            <consortium name="RefSeq"/>
        </authorList>
    </citation>
    <scope>IDENTIFICATION</scope>
</reference>
<dbReference type="Proteomes" id="UP000694867">
    <property type="component" value="Unplaced"/>
</dbReference>
<dbReference type="SUPFAM" id="SSF56672">
    <property type="entry name" value="DNA/RNA polymerases"/>
    <property type="match status" value="1"/>
</dbReference>
<dbReference type="GO" id="GO:0071897">
    <property type="term" value="P:DNA biosynthetic process"/>
    <property type="evidence" value="ECO:0007669"/>
    <property type="project" value="UniProtKB-ARBA"/>
</dbReference>
<dbReference type="Pfam" id="PF05380">
    <property type="entry name" value="Peptidase_A17"/>
    <property type="match status" value="1"/>
</dbReference>
<proteinExistence type="predicted"/>
<protein>
    <submittedName>
        <fullName evidence="2">Uncharacterized protein LOC100905463</fullName>
    </submittedName>
</protein>
<gene>
    <name evidence="2" type="primary">LOC100905463</name>
</gene>
<name>A0AAJ6QNJ4_9ACAR</name>
<accession>A0AAJ6QNJ4</accession>
<evidence type="ECO:0000313" key="2">
    <source>
        <dbReference type="RefSeq" id="XP_003738767.1"/>
    </source>
</evidence>
<dbReference type="InterPro" id="IPR043502">
    <property type="entry name" value="DNA/RNA_pol_sf"/>
</dbReference>
<dbReference type="KEGG" id="goe:100905463"/>
<dbReference type="InterPro" id="IPR008042">
    <property type="entry name" value="Retrotrans_Pao"/>
</dbReference>
<organism evidence="1 2">
    <name type="scientific">Galendromus occidentalis</name>
    <name type="common">western predatory mite</name>
    <dbReference type="NCBI Taxonomy" id="34638"/>
    <lineage>
        <taxon>Eukaryota</taxon>
        <taxon>Metazoa</taxon>
        <taxon>Ecdysozoa</taxon>
        <taxon>Arthropoda</taxon>
        <taxon>Chelicerata</taxon>
        <taxon>Arachnida</taxon>
        <taxon>Acari</taxon>
        <taxon>Parasitiformes</taxon>
        <taxon>Mesostigmata</taxon>
        <taxon>Gamasina</taxon>
        <taxon>Phytoseioidea</taxon>
        <taxon>Phytoseiidae</taxon>
        <taxon>Typhlodrominae</taxon>
        <taxon>Galendromus</taxon>
    </lineage>
</organism>
<dbReference type="AlphaFoldDB" id="A0AAJ6QNJ4"/>
<dbReference type="RefSeq" id="XP_003738767.1">
    <property type="nucleotide sequence ID" value="XM_003738719.1"/>
</dbReference>
<dbReference type="GeneID" id="100905463"/>
<keyword evidence="1" id="KW-1185">Reference proteome</keyword>
<dbReference type="PANTHER" id="PTHR47331">
    <property type="entry name" value="PHD-TYPE DOMAIN-CONTAINING PROTEIN"/>
    <property type="match status" value="1"/>
</dbReference>